<comment type="similarity">
    <text evidence="5">Belongs to the mannose-6-phosphate isomerase type 1 family.</text>
</comment>
<dbReference type="EMBL" id="JAWRVI010000099">
    <property type="protein sequence ID" value="KAK4077316.1"/>
    <property type="molecule type" value="Genomic_DNA"/>
</dbReference>
<evidence type="ECO:0000256" key="6">
    <source>
        <dbReference type="ARBA" id="ARBA00011956"/>
    </source>
</evidence>
<keyword evidence="9" id="KW-0862">Zinc</keyword>
<reference evidence="14 15" key="1">
    <citation type="journal article" date="2024" name="Microbiol. Resour. Announc.">
        <title>Genome annotations for the ascomycete fungi Trichoderma harzianum, Trichoderma aggressivum, and Purpureocillium lilacinum.</title>
        <authorList>
            <person name="Beijen E.P.W."/>
            <person name="Ohm R.A."/>
        </authorList>
    </citation>
    <scope>NUCLEOTIDE SEQUENCE [LARGE SCALE GENOMIC DNA]</scope>
    <source>
        <strain evidence="14 15">CBS 150709</strain>
    </source>
</reference>
<evidence type="ECO:0000256" key="3">
    <source>
        <dbReference type="ARBA" id="ARBA00002564"/>
    </source>
</evidence>
<evidence type="ECO:0000256" key="2">
    <source>
        <dbReference type="ARBA" id="ARBA00001947"/>
    </source>
</evidence>
<comment type="catalytic activity">
    <reaction evidence="1">
        <text>D-mannose 6-phosphate = D-fructose 6-phosphate</text>
        <dbReference type="Rhea" id="RHEA:12356"/>
        <dbReference type="ChEBI" id="CHEBI:58735"/>
        <dbReference type="ChEBI" id="CHEBI:61527"/>
        <dbReference type="EC" id="5.3.1.8"/>
    </reaction>
</comment>
<dbReference type="Gene3D" id="1.10.441.10">
    <property type="entry name" value="Phosphomannose Isomerase, domain 2"/>
    <property type="match status" value="1"/>
</dbReference>
<feature type="domain" description="Phosphomannose isomerase type I catalytic" evidence="13">
    <location>
        <begin position="7"/>
        <end position="166"/>
    </location>
</feature>
<evidence type="ECO:0000256" key="1">
    <source>
        <dbReference type="ARBA" id="ARBA00000757"/>
    </source>
</evidence>
<dbReference type="EC" id="5.3.1.8" evidence="6"/>
<keyword evidence="8" id="KW-0479">Metal-binding</keyword>
<dbReference type="PANTHER" id="PTHR10309">
    <property type="entry name" value="MANNOSE-6-PHOSPHATE ISOMERASE"/>
    <property type="match status" value="1"/>
</dbReference>
<comment type="caution">
    <text evidence="14">The sequence shown here is derived from an EMBL/GenBank/DDBJ whole genome shotgun (WGS) entry which is preliminary data.</text>
</comment>
<dbReference type="Gene3D" id="2.60.120.10">
    <property type="entry name" value="Jelly Rolls"/>
    <property type="match status" value="2"/>
</dbReference>
<protein>
    <recommendedName>
        <fullName evidence="7">Mannose-6-phosphate isomerase</fullName>
        <ecNumber evidence="6">5.3.1.8</ecNumber>
    </recommendedName>
    <alternativeName>
        <fullName evidence="11">Phosphohexomutase</fullName>
    </alternativeName>
    <alternativeName>
        <fullName evidence="12">Phosphomannose isomerase</fullName>
    </alternativeName>
</protein>
<dbReference type="SUPFAM" id="SSF51182">
    <property type="entry name" value="RmlC-like cupins"/>
    <property type="match status" value="1"/>
</dbReference>
<evidence type="ECO:0000256" key="10">
    <source>
        <dbReference type="ARBA" id="ARBA00023235"/>
    </source>
</evidence>
<evidence type="ECO:0000256" key="4">
    <source>
        <dbReference type="ARBA" id="ARBA00004666"/>
    </source>
</evidence>
<keyword evidence="10" id="KW-0413">Isomerase</keyword>
<evidence type="ECO:0000256" key="7">
    <source>
        <dbReference type="ARBA" id="ARBA00018236"/>
    </source>
</evidence>
<gene>
    <name evidence="14" type="ORF">Purlil1_12352</name>
</gene>
<dbReference type="PROSITE" id="PS00965">
    <property type="entry name" value="PMI_I_1"/>
    <property type="match status" value="1"/>
</dbReference>
<proteinExistence type="inferred from homology"/>
<comment type="cofactor">
    <cofactor evidence="2">
        <name>Zn(2+)</name>
        <dbReference type="ChEBI" id="CHEBI:29105"/>
    </cofactor>
</comment>
<name>A0ABR0BHC2_PURLI</name>
<evidence type="ECO:0000313" key="15">
    <source>
        <dbReference type="Proteomes" id="UP001287286"/>
    </source>
</evidence>
<dbReference type="CDD" id="cd07011">
    <property type="entry name" value="cupin_PMI_type_I_N"/>
    <property type="match status" value="1"/>
</dbReference>
<comment type="pathway">
    <text evidence="4">Nucleotide-sugar biosynthesis; GDP-alpha-D-mannose biosynthesis; alpha-D-mannose 1-phosphate from D-fructose 6-phosphate: step 1/2.</text>
</comment>
<dbReference type="InterPro" id="IPR046457">
    <property type="entry name" value="PMI_typeI_cat"/>
</dbReference>
<comment type="function">
    <text evidence="3">Involved in the synthesis of the GDP-mannose and dolichol-phosphate-mannose required for a number of critical mannosyl transfer reactions.</text>
</comment>
<evidence type="ECO:0000256" key="9">
    <source>
        <dbReference type="ARBA" id="ARBA00022833"/>
    </source>
</evidence>
<dbReference type="PRINTS" id="PR00714">
    <property type="entry name" value="MAN6PISMRASE"/>
</dbReference>
<dbReference type="InterPro" id="IPR016305">
    <property type="entry name" value="Mannose-6-P_Isomerase"/>
</dbReference>
<dbReference type="InterPro" id="IPR014710">
    <property type="entry name" value="RmlC-like_jellyroll"/>
</dbReference>
<keyword evidence="15" id="KW-1185">Reference proteome</keyword>
<evidence type="ECO:0000313" key="14">
    <source>
        <dbReference type="EMBL" id="KAK4077316.1"/>
    </source>
</evidence>
<dbReference type="PIRSF" id="PIRSF001480">
    <property type="entry name" value="Mannose-6-phosphate_isomerase"/>
    <property type="match status" value="1"/>
</dbReference>
<organism evidence="14 15">
    <name type="scientific">Purpureocillium lilacinum</name>
    <name type="common">Paecilomyces lilacinus</name>
    <dbReference type="NCBI Taxonomy" id="33203"/>
    <lineage>
        <taxon>Eukaryota</taxon>
        <taxon>Fungi</taxon>
        <taxon>Dikarya</taxon>
        <taxon>Ascomycota</taxon>
        <taxon>Pezizomycotina</taxon>
        <taxon>Sordariomycetes</taxon>
        <taxon>Hypocreomycetidae</taxon>
        <taxon>Hypocreales</taxon>
        <taxon>Ophiocordycipitaceae</taxon>
        <taxon>Purpureocillium</taxon>
    </lineage>
</organism>
<accession>A0ABR0BHC2</accession>
<dbReference type="PANTHER" id="PTHR10309:SF4">
    <property type="entry name" value="MANNOSE-6-PHOSPHATE ISOMERASE"/>
    <property type="match status" value="1"/>
</dbReference>
<dbReference type="InterPro" id="IPR018050">
    <property type="entry name" value="Pmannose_isomerase-type1_CS"/>
</dbReference>
<evidence type="ECO:0000256" key="8">
    <source>
        <dbReference type="ARBA" id="ARBA00022723"/>
    </source>
</evidence>
<dbReference type="NCBIfam" id="TIGR00218">
    <property type="entry name" value="manA"/>
    <property type="match status" value="1"/>
</dbReference>
<evidence type="ECO:0000256" key="11">
    <source>
        <dbReference type="ARBA" id="ARBA00029741"/>
    </source>
</evidence>
<evidence type="ECO:0000256" key="5">
    <source>
        <dbReference type="ARBA" id="ARBA00010772"/>
    </source>
</evidence>
<evidence type="ECO:0000259" key="13">
    <source>
        <dbReference type="Pfam" id="PF20511"/>
    </source>
</evidence>
<dbReference type="Proteomes" id="UP001287286">
    <property type="component" value="Unassembled WGS sequence"/>
</dbReference>
<evidence type="ECO:0000256" key="12">
    <source>
        <dbReference type="ARBA" id="ARBA00030762"/>
    </source>
</evidence>
<dbReference type="InterPro" id="IPR011051">
    <property type="entry name" value="RmlC_Cupin_sf"/>
</dbReference>
<dbReference type="Pfam" id="PF20511">
    <property type="entry name" value="PMI_typeI_cat"/>
    <property type="match status" value="1"/>
</dbReference>
<sequence length="428" mass="47435">MANVPRIFQLSGTCNNYPWGKKGRESLAAQFYERTPGTGFTIDADQHYSELWFGDYPDFPGKVLKSGELLAKTLQANQKALLGNYVVNHLDAQLPFLPKYSCHADVPDQPQQILSIAKALPLQIHPNKKLSEQLHREKPDQYTDPNHKPEIAIALTRFEVFAGWKPINVISALFNTPKLRHFVPDGTQYWSNETLRGMVRNILVADDDTVRALQDDVARMPKSELEELNEQSYMLSLLPRLQDQFSPTDPGALVALLCMNYIVLEPGEALYIPADGIHAYLSGDIVECMARSNNVLNTGFCPRADRDSIDLFAETLTFAPDTQAGNIKLPAERSKDGSKGHTLVYRPPISEFDMLRIDLGKDEAEEVAKQKGPGVAIVTSGEGVLSGDGQEFEAKEGYIFYIAPGTSAGWRAMSGLQVHEALVRAESS</sequence>
<dbReference type="InterPro" id="IPR001250">
    <property type="entry name" value="Man6P_Isoase-1"/>
</dbReference>